<evidence type="ECO:0000256" key="1">
    <source>
        <dbReference type="SAM" id="Phobius"/>
    </source>
</evidence>
<dbReference type="AlphaFoldDB" id="U1RPS6"/>
<gene>
    <name evidence="2" type="ORF">HMPREF1549_01231</name>
</gene>
<dbReference type="Proteomes" id="UP000016498">
    <property type="component" value="Unassembled WGS sequence"/>
</dbReference>
<keyword evidence="1" id="KW-1133">Transmembrane helix</keyword>
<name>U1RPS6_9ACTO</name>
<dbReference type="EMBL" id="AWSD01000116">
    <property type="protein sequence ID" value="ERH20427.1"/>
    <property type="molecule type" value="Genomic_DNA"/>
</dbReference>
<keyword evidence="1" id="KW-0472">Membrane</keyword>
<dbReference type="HOGENOM" id="CLU_2875575_0_0_11"/>
<proteinExistence type="predicted"/>
<accession>U1RPS6</accession>
<sequence length="63" mass="6617">MLTRVSSIGFVVFCVKLVGVYVVVITSIVPIVAMSHTSLLPGPHGILGGSPDGKGSRPWLPWS</sequence>
<feature type="transmembrane region" description="Helical" evidence="1">
    <location>
        <begin position="7"/>
        <end position="33"/>
    </location>
</feature>
<reference evidence="2 3" key="1">
    <citation type="submission" date="2013-06" db="EMBL/GenBank/DDBJ databases">
        <authorList>
            <person name="Weinstock G."/>
            <person name="Sodergren E."/>
            <person name="Lobos E.A."/>
            <person name="Fulton L."/>
            <person name="Fulton R."/>
            <person name="Courtney L."/>
            <person name="Fronick C."/>
            <person name="O'Laughlin M."/>
            <person name="Godfrey J."/>
            <person name="Wilson R.M."/>
            <person name="Miner T."/>
            <person name="Farmer C."/>
            <person name="Delehaunty K."/>
            <person name="Cordes M."/>
            <person name="Minx P."/>
            <person name="Tomlinson C."/>
            <person name="Chen J."/>
            <person name="Wollam A."/>
            <person name="Pepin K.H."/>
            <person name="Bhonagiri V."/>
            <person name="Zhang X."/>
            <person name="Warren W."/>
            <person name="Mitreva M."/>
            <person name="Mardis E.R."/>
            <person name="Wilson R.K."/>
        </authorList>
    </citation>
    <scope>NUCLEOTIDE SEQUENCE [LARGE SCALE GENOMIC DNA]</scope>
    <source>
        <strain evidence="2 3">F0510</strain>
    </source>
</reference>
<comment type="caution">
    <text evidence="2">The sequence shown here is derived from an EMBL/GenBank/DDBJ whole genome shotgun (WGS) entry which is preliminary data.</text>
</comment>
<evidence type="ECO:0000313" key="2">
    <source>
        <dbReference type="EMBL" id="ERH20427.1"/>
    </source>
</evidence>
<organism evidence="2 3">
    <name type="scientific">Actinomyces johnsonii F0510</name>
    <dbReference type="NCBI Taxonomy" id="1227262"/>
    <lineage>
        <taxon>Bacteria</taxon>
        <taxon>Bacillati</taxon>
        <taxon>Actinomycetota</taxon>
        <taxon>Actinomycetes</taxon>
        <taxon>Actinomycetales</taxon>
        <taxon>Actinomycetaceae</taxon>
        <taxon>Actinomyces</taxon>
    </lineage>
</organism>
<keyword evidence="1" id="KW-0812">Transmembrane</keyword>
<evidence type="ECO:0000313" key="3">
    <source>
        <dbReference type="Proteomes" id="UP000016498"/>
    </source>
</evidence>
<protein>
    <submittedName>
        <fullName evidence="2">Uncharacterized protein</fullName>
    </submittedName>
</protein>